<reference evidence="1 2" key="1">
    <citation type="journal article" date="2024" name="Plant Biotechnol. J.">
        <title>Dendrobium thyrsiflorum genome and its molecular insights into genes involved in important horticultural traits.</title>
        <authorList>
            <person name="Chen B."/>
            <person name="Wang J.Y."/>
            <person name="Zheng P.J."/>
            <person name="Li K.L."/>
            <person name="Liang Y.M."/>
            <person name="Chen X.F."/>
            <person name="Zhang C."/>
            <person name="Zhao X."/>
            <person name="He X."/>
            <person name="Zhang G.Q."/>
            <person name="Liu Z.J."/>
            <person name="Xu Q."/>
        </authorList>
    </citation>
    <scope>NUCLEOTIDE SEQUENCE [LARGE SCALE GENOMIC DNA]</scope>
    <source>
        <strain evidence="1">GZMU011</strain>
    </source>
</reference>
<evidence type="ECO:0000313" key="1">
    <source>
        <dbReference type="EMBL" id="KAL0915660.1"/>
    </source>
</evidence>
<organism evidence="1 2">
    <name type="scientific">Dendrobium thyrsiflorum</name>
    <name type="common">Pinecone-like raceme dendrobium</name>
    <name type="synonym">Orchid</name>
    <dbReference type="NCBI Taxonomy" id="117978"/>
    <lineage>
        <taxon>Eukaryota</taxon>
        <taxon>Viridiplantae</taxon>
        <taxon>Streptophyta</taxon>
        <taxon>Embryophyta</taxon>
        <taxon>Tracheophyta</taxon>
        <taxon>Spermatophyta</taxon>
        <taxon>Magnoliopsida</taxon>
        <taxon>Liliopsida</taxon>
        <taxon>Asparagales</taxon>
        <taxon>Orchidaceae</taxon>
        <taxon>Epidendroideae</taxon>
        <taxon>Malaxideae</taxon>
        <taxon>Dendrobiinae</taxon>
        <taxon>Dendrobium</taxon>
    </lineage>
</organism>
<name>A0ABD0USR2_DENTH</name>
<proteinExistence type="predicted"/>
<dbReference type="EMBL" id="JANQDX010000012">
    <property type="protein sequence ID" value="KAL0915660.1"/>
    <property type="molecule type" value="Genomic_DNA"/>
</dbReference>
<comment type="caution">
    <text evidence="1">The sequence shown here is derived from an EMBL/GenBank/DDBJ whole genome shotgun (WGS) entry which is preliminary data.</text>
</comment>
<gene>
    <name evidence="1" type="ORF">M5K25_016093</name>
</gene>
<keyword evidence="2" id="KW-1185">Reference proteome</keyword>
<sequence length="215" mass="23552">MYFLSFLSATIDKRSLGRVLWASTISVRWYFLFSKPFFFTVFSTRYTWAERVSSTFFLRGAGTSGCWSQKDFFNFPVELFLLIHLRPANPFRVGMVASGYLASKLDSTDNPVGRDVVLAVTTEIFPPATTLLVAGASGYDSRSKTEILLQGFSTAVTTARGADNCAVRANVSTEWGLLASPSKSIPYIGTIAALTVIAAKSKLPNWIAAPAFPIF</sequence>
<protein>
    <submittedName>
        <fullName evidence="1">Uncharacterized protein</fullName>
    </submittedName>
</protein>
<dbReference type="Proteomes" id="UP001552299">
    <property type="component" value="Unassembled WGS sequence"/>
</dbReference>
<accession>A0ABD0USR2</accession>
<evidence type="ECO:0000313" key="2">
    <source>
        <dbReference type="Proteomes" id="UP001552299"/>
    </source>
</evidence>
<dbReference type="AlphaFoldDB" id="A0ABD0USR2"/>